<accession>A0A816ZNX5</accession>
<proteinExistence type="predicted"/>
<feature type="domain" description="D-glucuronyl C5-epimerase C-terminal" evidence="3">
    <location>
        <begin position="370"/>
        <end position="556"/>
    </location>
</feature>
<dbReference type="GO" id="GO:0015012">
    <property type="term" value="P:heparan sulfate proteoglycan biosynthetic process"/>
    <property type="evidence" value="ECO:0007669"/>
    <property type="project" value="InterPro"/>
</dbReference>
<evidence type="ECO:0000313" key="4">
    <source>
        <dbReference type="EMBL" id="CAF2223914.1"/>
    </source>
</evidence>
<dbReference type="Pfam" id="PF06662">
    <property type="entry name" value="C5-epim_C"/>
    <property type="match status" value="1"/>
</dbReference>
<evidence type="ECO:0000313" key="5">
    <source>
        <dbReference type="Proteomes" id="UP000663856"/>
    </source>
</evidence>
<reference evidence="4" key="1">
    <citation type="submission" date="2021-02" db="EMBL/GenBank/DDBJ databases">
        <authorList>
            <person name="Nowell W R."/>
        </authorList>
    </citation>
    <scope>NUCLEOTIDE SEQUENCE</scope>
</reference>
<evidence type="ECO:0000256" key="2">
    <source>
        <dbReference type="SAM" id="Phobius"/>
    </source>
</evidence>
<organism evidence="4 5">
    <name type="scientific">Rotaria magnacalcarata</name>
    <dbReference type="NCBI Taxonomy" id="392030"/>
    <lineage>
        <taxon>Eukaryota</taxon>
        <taxon>Metazoa</taxon>
        <taxon>Spiralia</taxon>
        <taxon>Gnathifera</taxon>
        <taxon>Rotifera</taxon>
        <taxon>Eurotatoria</taxon>
        <taxon>Bdelloidea</taxon>
        <taxon>Philodinida</taxon>
        <taxon>Philodinidae</taxon>
        <taxon>Rotaria</taxon>
    </lineage>
</organism>
<keyword evidence="2" id="KW-0472">Membrane</keyword>
<dbReference type="InterPro" id="IPR010598">
    <property type="entry name" value="C5-epim_C"/>
</dbReference>
<dbReference type="PANTHER" id="PTHR13174">
    <property type="entry name" value="D-GLUCURONYL C5-EPIMERASE"/>
    <property type="match status" value="1"/>
</dbReference>
<feature type="region of interest" description="Disordered" evidence="1">
    <location>
        <begin position="1"/>
        <end position="66"/>
    </location>
</feature>
<dbReference type="AlphaFoldDB" id="A0A816ZNX5"/>
<dbReference type="Proteomes" id="UP000663856">
    <property type="component" value="Unassembled WGS sequence"/>
</dbReference>
<dbReference type="GO" id="GO:0030210">
    <property type="term" value="P:heparin proteoglycan biosynthetic process"/>
    <property type="evidence" value="ECO:0007669"/>
    <property type="project" value="UniProtKB-UniPathway"/>
</dbReference>
<keyword evidence="2" id="KW-1133">Transmembrane helix</keyword>
<feature type="transmembrane region" description="Helical" evidence="2">
    <location>
        <begin position="112"/>
        <end position="129"/>
    </location>
</feature>
<evidence type="ECO:0000256" key="1">
    <source>
        <dbReference type="SAM" id="MobiDB-lite"/>
    </source>
</evidence>
<gene>
    <name evidence="4" type="ORF">WKI299_LOCUS35664</name>
</gene>
<dbReference type="EMBL" id="CAJNRF010017151">
    <property type="protein sequence ID" value="CAF2223914.1"/>
    <property type="molecule type" value="Genomic_DNA"/>
</dbReference>
<keyword evidence="2" id="KW-0812">Transmembrane</keyword>
<protein>
    <recommendedName>
        <fullName evidence="3">D-glucuronyl C5-epimerase C-terminal domain-containing protein</fullName>
    </recommendedName>
</protein>
<evidence type="ECO:0000259" key="3">
    <source>
        <dbReference type="Pfam" id="PF06662"/>
    </source>
</evidence>
<dbReference type="GO" id="GO:0047464">
    <property type="term" value="F:heparosan-N-sulfate-glucuronate 5-epimerase activity"/>
    <property type="evidence" value="ECO:0007669"/>
    <property type="project" value="UniProtKB-EC"/>
</dbReference>
<dbReference type="UniPathway" id="UPA00862"/>
<dbReference type="PANTHER" id="PTHR13174:SF3">
    <property type="entry name" value="D-GLUCURONYL C5-EPIMERASE"/>
    <property type="match status" value="1"/>
</dbReference>
<sequence>MPPIPKPRASNLTNTDESVSERQDLSTPPISQSRARRTKHKTTSSDNETSESQASSTTTAREDEEKEARIVNSAFIEKIRQNDTLARFKRNSPSLISESQSDVDMRCRVRRLIFYLLPIVSLVIFYQLIDKGSQTINDQSPFIIIHAKNHTYRILSSDFKYNSRESYLNFAYFNVEQRSRVLHIDYLYDIPVSSQWQLNGHLYPIQIAQFGLSHWSRLTLNTKIKQNHVYRFEQIKPNEDNYCSSWNKIKNRIDLSNTFIHFTISSNCSLHIQFLDNNIELIYSTRKINDSKTSRKIIIPLTGFPRQVNRYMKIDIRKSIDNLFLSKSDFIKIRICGAPNSFVNELIVGNQTLYNQQAFYSVTRWLLNSQDFKTGCWFIHVKRTYGNHHQYHIRMPWCSAMAQGQAASLLVRLYSLTNDIQHLSAVRRAIQPLWSSNITRAYFNNHYLWLEEYPLESPAEGLFVLNGCLYALLGVIDVHTIDPQSYLLELINEMANSLHHMLPYYIHPKVSNWSLYDLSHITLQSKRNSATYSYHLVHIILLQCLSQIFRETNFSRSQMFDSYVQRFLSAIS</sequence>
<dbReference type="InterPro" id="IPR039721">
    <property type="entry name" value="C5-epimerase"/>
</dbReference>
<dbReference type="GO" id="GO:0005794">
    <property type="term" value="C:Golgi apparatus"/>
    <property type="evidence" value="ECO:0007669"/>
    <property type="project" value="TreeGrafter"/>
</dbReference>
<comment type="caution">
    <text evidence="4">The sequence shown here is derived from an EMBL/GenBank/DDBJ whole genome shotgun (WGS) entry which is preliminary data.</text>
</comment>
<name>A0A816ZNX5_9BILA</name>
<feature type="compositionally biased region" description="Low complexity" evidence="1">
    <location>
        <begin position="50"/>
        <end position="59"/>
    </location>
</feature>